<comment type="caution">
    <text evidence="1">The sequence shown here is derived from an EMBL/GenBank/DDBJ whole genome shotgun (WGS) entry which is preliminary data.</text>
</comment>
<evidence type="ECO:0000313" key="1">
    <source>
        <dbReference type="EMBL" id="TEB24936.1"/>
    </source>
</evidence>
<protein>
    <submittedName>
        <fullName evidence="1">Uncharacterized protein</fullName>
    </submittedName>
</protein>
<gene>
    <name evidence="1" type="ORF">FA13DRAFT_1738755</name>
</gene>
<keyword evidence="2" id="KW-1185">Reference proteome</keyword>
<name>A0A4Y7SST9_COPMI</name>
<evidence type="ECO:0000313" key="2">
    <source>
        <dbReference type="Proteomes" id="UP000298030"/>
    </source>
</evidence>
<sequence>MIRRPSSPVEGGELDGCHSPYDLLLSYHRLVRQQTNHSYSKNLSAWSFYASAPYAAACGLNRGGYASRSSLLWFSFITPYLCGGVHGITITEDLTRLGSKWNLE</sequence>
<accession>A0A4Y7SST9</accession>
<proteinExistence type="predicted"/>
<dbReference type="AlphaFoldDB" id="A0A4Y7SST9"/>
<organism evidence="1 2">
    <name type="scientific">Coprinellus micaceus</name>
    <name type="common">Glistening ink-cap mushroom</name>
    <name type="synonym">Coprinus micaceus</name>
    <dbReference type="NCBI Taxonomy" id="71717"/>
    <lineage>
        <taxon>Eukaryota</taxon>
        <taxon>Fungi</taxon>
        <taxon>Dikarya</taxon>
        <taxon>Basidiomycota</taxon>
        <taxon>Agaricomycotina</taxon>
        <taxon>Agaricomycetes</taxon>
        <taxon>Agaricomycetidae</taxon>
        <taxon>Agaricales</taxon>
        <taxon>Agaricineae</taxon>
        <taxon>Psathyrellaceae</taxon>
        <taxon>Coprinellus</taxon>
    </lineage>
</organism>
<reference evidence="1 2" key="1">
    <citation type="journal article" date="2019" name="Nat. Ecol. Evol.">
        <title>Megaphylogeny resolves global patterns of mushroom evolution.</title>
        <authorList>
            <person name="Varga T."/>
            <person name="Krizsan K."/>
            <person name="Foldi C."/>
            <person name="Dima B."/>
            <person name="Sanchez-Garcia M."/>
            <person name="Sanchez-Ramirez S."/>
            <person name="Szollosi G.J."/>
            <person name="Szarkandi J.G."/>
            <person name="Papp V."/>
            <person name="Albert L."/>
            <person name="Andreopoulos W."/>
            <person name="Angelini C."/>
            <person name="Antonin V."/>
            <person name="Barry K.W."/>
            <person name="Bougher N.L."/>
            <person name="Buchanan P."/>
            <person name="Buyck B."/>
            <person name="Bense V."/>
            <person name="Catcheside P."/>
            <person name="Chovatia M."/>
            <person name="Cooper J."/>
            <person name="Damon W."/>
            <person name="Desjardin D."/>
            <person name="Finy P."/>
            <person name="Geml J."/>
            <person name="Haridas S."/>
            <person name="Hughes K."/>
            <person name="Justo A."/>
            <person name="Karasinski D."/>
            <person name="Kautmanova I."/>
            <person name="Kiss B."/>
            <person name="Kocsube S."/>
            <person name="Kotiranta H."/>
            <person name="LaButti K.M."/>
            <person name="Lechner B.E."/>
            <person name="Liimatainen K."/>
            <person name="Lipzen A."/>
            <person name="Lukacs Z."/>
            <person name="Mihaltcheva S."/>
            <person name="Morgado L.N."/>
            <person name="Niskanen T."/>
            <person name="Noordeloos M.E."/>
            <person name="Ohm R.A."/>
            <person name="Ortiz-Santana B."/>
            <person name="Ovrebo C."/>
            <person name="Racz N."/>
            <person name="Riley R."/>
            <person name="Savchenko A."/>
            <person name="Shiryaev A."/>
            <person name="Soop K."/>
            <person name="Spirin V."/>
            <person name="Szebenyi C."/>
            <person name="Tomsovsky M."/>
            <person name="Tulloss R.E."/>
            <person name="Uehling J."/>
            <person name="Grigoriev I.V."/>
            <person name="Vagvolgyi C."/>
            <person name="Papp T."/>
            <person name="Martin F.M."/>
            <person name="Miettinen O."/>
            <person name="Hibbett D.S."/>
            <person name="Nagy L.G."/>
        </authorList>
    </citation>
    <scope>NUCLEOTIDE SEQUENCE [LARGE SCALE GENOMIC DNA]</scope>
    <source>
        <strain evidence="1 2">FP101781</strain>
    </source>
</reference>
<dbReference type="EMBL" id="QPFP01000061">
    <property type="protein sequence ID" value="TEB24936.1"/>
    <property type="molecule type" value="Genomic_DNA"/>
</dbReference>
<dbReference type="Proteomes" id="UP000298030">
    <property type="component" value="Unassembled WGS sequence"/>
</dbReference>